<dbReference type="PANTHER" id="PTHR42948">
    <property type="entry name" value="TRANSPORTER"/>
    <property type="match status" value="1"/>
</dbReference>
<dbReference type="PROSITE" id="PS00610">
    <property type="entry name" value="NA_NEUROTRAN_SYMP_1"/>
    <property type="match status" value="1"/>
</dbReference>
<feature type="transmembrane region" description="Helical" evidence="7">
    <location>
        <begin position="141"/>
        <end position="159"/>
    </location>
</feature>
<feature type="transmembrane region" description="Helical" evidence="7">
    <location>
        <begin position="86"/>
        <end position="110"/>
    </location>
</feature>
<feature type="transmembrane region" description="Helical" evidence="7">
    <location>
        <begin position="422"/>
        <end position="451"/>
    </location>
</feature>
<dbReference type="NCBIfam" id="NF037979">
    <property type="entry name" value="Na_transp"/>
    <property type="match status" value="1"/>
</dbReference>
<reference evidence="8 9" key="1">
    <citation type="submission" date="2019-07" db="EMBL/GenBank/DDBJ databases">
        <title>Draft genome sequences of 15 bacterial species constituting the stable defined intestinal microbiota of the GM15 gnotobiotic mouse model.</title>
        <authorList>
            <person name="Elie C."/>
            <person name="Mathieu A."/>
            <person name="Saliou A."/>
            <person name="Darnaud M."/>
            <person name="Leulier F."/>
            <person name="Tamellini A."/>
        </authorList>
    </citation>
    <scope>NUCLEOTIDE SEQUENCE [LARGE SCALE GENOMIC DNA]</scope>
    <source>
        <strain evidence="9">ASF 502</strain>
    </source>
</reference>
<evidence type="ECO:0000256" key="4">
    <source>
        <dbReference type="ARBA" id="ARBA00022989"/>
    </source>
</evidence>
<evidence type="ECO:0000313" key="8">
    <source>
        <dbReference type="EMBL" id="NDO71521.1"/>
    </source>
</evidence>
<dbReference type="InterPro" id="IPR047218">
    <property type="entry name" value="YocR/YhdH-like"/>
</dbReference>
<feature type="transmembrane region" description="Helical" evidence="7">
    <location>
        <begin position="171"/>
        <end position="191"/>
    </location>
</feature>
<protein>
    <recommendedName>
        <fullName evidence="6">Transporter</fullName>
    </recommendedName>
</protein>
<dbReference type="InterPro" id="IPR037272">
    <property type="entry name" value="SNS_sf"/>
</dbReference>
<dbReference type="InterPro" id="IPR000175">
    <property type="entry name" value="Na/ntran_symport"/>
</dbReference>
<evidence type="ECO:0000313" key="9">
    <source>
        <dbReference type="Proteomes" id="UP000474104"/>
    </source>
</evidence>
<dbReference type="PRINTS" id="PR00176">
    <property type="entry name" value="NANEUSMPORT"/>
</dbReference>
<keyword evidence="3 6" id="KW-0812">Transmembrane</keyword>
<comment type="caution">
    <text evidence="8">The sequence shown here is derived from an EMBL/GenBank/DDBJ whole genome shotgun (WGS) entry which is preliminary data.</text>
</comment>
<evidence type="ECO:0000256" key="6">
    <source>
        <dbReference type="RuleBase" id="RU003732"/>
    </source>
</evidence>
<proteinExistence type="inferred from homology"/>
<evidence type="ECO:0000256" key="2">
    <source>
        <dbReference type="ARBA" id="ARBA00022448"/>
    </source>
</evidence>
<comment type="subcellular location">
    <subcellularLocation>
        <location evidence="1">Membrane</location>
        <topology evidence="1">Multi-pass membrane protein</topology>
    </subcellularLocation>
</comment>
<feature type="transmembrane region" description="Helical" evidence="7">
    <location>
        <begin position="343"/>
        <end position="363"/>
    </location>
</feature>
<feature type="transmembrane region" description="Helical" evidence="7">
    <location>
        <begin position="293"/>
        <end position="322"/>
    </location>
</feature>
<evidence type="ECO:0000256" key="5">
    <source>
        <dbReference type="ARBA" id="ARBA00023136"/>
    </source>
</evidence>
<name>A0A9X5CBV3_9FIRM</name>
<dbReference type="EMBL" id="VIRB01000139">
    <property type="protein sequence ID" value="NDO71521.1"/>
    <property type="molecule type" value="Genomic_DNA"/>
</dbReference>
<dbReference type="SUPFAM" id="SSF161070">
    <property type="entry name" value="SNF-like"/>
    <property type="match status" value="1"/>
</dbReference>
<feature type="transmembrane region" description="Helical" evidence="7">
    <location>
        <begin position="211"/>
        <end position="230"/>
    </location>
</feature>
<accession>A0A9X5CBV3</accession>
<organism evidence="8 9">
    <name type="scientific">Schaedlerella arabinosiphila</name>
    <dbReference type="NCBI Taxonomy" id="2044587"/>
    <lineage>
        <taxon>Bacteria</taxon>
        <taxon>Bacillati</taxon>
        <taxon>Bacillota</taxon>
        <taxon>Clostridia</taxon>
        <taxon>Lachnospirales</taxon>
        <taxon>Lachnospiraceae</taxon>
        <taxon>Schaedlerella</taxon>
    </lineage>
</organism>
<evidence type="ECO:0000256" key="3">
    <source>
        <dbReference type="ARBA" id="ARBA00022692"/>
    </source>
</evidence>
<keyword evidence="2 6" id="KW-0813">Transport</keyword>
<gene>
    <name evidence="8" type="ORF">FMM80_23880</name>
</gene>
<sequence length="452" mass="48916">MKSSRSNFTSRIGFILSAAGSAVGLGNIWRFPYLAAQYGGGTFLLCYIILAVTFGFALMTAEIALGRKTGLSAIGAFSALNKRYRFVGVLVTLVPVIIFPYYSVIGGWVIKYFFTFLTGGVSAAAEDTYFTGFISGVSEPIVWFVIFTAIAAAVVICGVEKGIEKVSKVMMPLLVVLTVGISLYVLTIDGAMEGVKYYVLPHMSDFSIKTLLSSMGQLFYSMSLAMGIMITYGSYMSKSTNLESSVRQIEIFDTGIAFFAGLMIVPAVFAFSGGDPSALKAGPGLMFITLPKVFASIRFGGFLGTVFFVLVFFAAITSAISLMETIVSILMDFFHWSRRKTSILVFIYSLLMGVPSSLGFGIWDFVKPLGMSILDAWDFISNSILMPIVALLTCFFAGFVIKPKAIIEEACAEGADFKGKHLFTVVIKWVAPVILIAILISSILNALGIFVM</sequence>
<dbReference type="PROSITE" id="PS50267">
    <property type="entry name" value="NA_NEUROTRAN_SYMP_3"/>
    <property type="match status" value="1"/>
</dbReference>
<feature type="transmembrane region" description="Helical" evidence="7">
    <location>
        <begin position="12"/>
        <end position="29"/>
    </location>
</feature>
<keyword evidence="4 7" id="KW-1133">Transmembrane helix</keyword>
<dbReference type="PANTHER" id="PTHR42948:SF1">
    <property type="entry name" value="TRANSPORTER"/>
    <property type="match status" value="1"/>
</dbReference>
<dbReference type="RefSeq" id="WP_004080896.1">
    <property type="nucleotide sequence ID" value="NZ_VIRB01000139.1"/>
</dbReference>
<dbReference type="CDD" id="cd10336">
    <property type="entry name" value="SLC6sbd_Tyt1-Like"/>
    <property type="match status" value="1"/>
</dbReference>
<feature type="transmembrane region" description="Helical" evidence="7">
    <location>
        <begin position="251"/>
        <end position="273"/>
    </location>
</feature>
<dbReference type="GO" id="GO:0016020">
    <property type="term" value="C:membrane"/>
    <property type="evidence" value="ECO:0007669"/>
    <property type="project" value="UniProtKB-SubCell"/>
</dbReference>
<keyword evidence="5 7" id="KW-0472">Membrane</keyword>
<dbReference type="GO" id="GO:0015293">
    <property type="term" value="F:symporter activity"/>
    <property type="evidence" value="ECO:0007669"/>
    <property type="project" value="UniProtKB-KW"/>
</dbReference>
<feature type="transmembrane region" description="Helical" evidence="7">
    <location>
        <begin position="383"/>
        <end position="401"/>
    </location>
</feature>
<keyword evidence="6" id="KW-0769">Symport</keyword>
<evidence type="ECO:0000256" key="1">
    <source>
        <dbReference type="ARBA" id="ARBA00004141"/>
    </source>
</evidence>
<evidence type="ECO:0000256" key="7">
    <source>
        <dbReference type="SAM" id="Phobius"/>
    </source>
</evidence>
<dbReference type="Proteomes" id="UP000474104">
    <property type="component" value="Unassembled WGS sequence"/>
</dbReference>
<feature type="transmembrane region" description="Helical" evidence="7">
    <location>
        <begin position="41"/>
        <end position="65"/>
    </location>
</feature>
<dbReference type="Pfam" id="PF00209">
    <property type="entry name" value="SNF"/>
    <property type="match status" value="2"/>
</dbReference>
<dbReference type="OrthoDB" id="9762833at2"/>
<comment type="similarity">
    <text evidence="6">Belongs to the sodium:neurotransmitter symporter (SNF) (TC 2.A.22) family.</text>
</comment>
<dbReference type="AlphaFoldDB" id="A0A9X5CBV3"/>